<proteinExistence type="predicted"/>
<dbReference type="EMBL" id="ML978069">
    <property type="protein sequence ID" value="KAF2015959.1"/>
    <property type="molecule type" value="Genomic_DNA"/>
</dbReference>
<organism evidence="2 3">
    <name type="scientific">Aaosphaeria arxii CBS 175.79</name>
    <dbReference type="NCBI Taxonomy" id="1450172"/>
    <lineage>
        <taxon>Eukaryota</taxon>
        <taxon>Fungi</taxon>
        <taxon>Dikarya</taxon>
        <taxon>Ascomycota</taxon>
        <taxon>Pezizomycotina</taxon>
        <taxon>Dothideomycetes</taxon>
        <taxon>Pleosporomycetidae</taxon>
        <taxon>Pleosporales</taxon>
        <taxon>Pleosporales incertae sedis</taxon>
        <taxon>Aaosphaeria</taxon>
    </lineage>
</organism>
<dbReference type="RefSeq" id="XP_033384298.1">
    <property type="nucleotide sequence ID" value="XM_033533874.1"/>
</dbReference>
<evidence type="ECO:0000313" key="3">
    <source>
        <dbReference type="Proteomes" id="UP000799778"/>
    </source>
</evidence>
<evidence type="ECO:0000256" key="1">
    <source>
        <dbReference type="SAM" id="MobiDB-lite"/>
    </source>
</evidence>
<gene>
    <name evidence="2" type="ORF">BU24DRAFT_492141</name>
</gene>
<evidence type="ECO:0000313" key="2">
    <source>
        <dbReference type="EMBL" id="KAF2015959.1"/>
    </source>
</evidence>
<name>A0A6A5XSS6_9PLEO</name>
<keyword evidence="3" id="KW-1185">Reference proteome</keyword>
<dbReference type="GeneID" id="54291271"/>
<protein>
    <submittedName>
        <fullName evidence="2">Uncharacterized protein</fullName>
    </submittedName>
</protein>
<dbReference type="OrthoDB" id="3790566at2759"/>
<dbReference type="AlphaFoldDB" id="A0A6A5XSS6"/>
<reference evidence="2" key="1">
    <citation type="journal article" date="2020" name="Stud. Mycol.">
        <title>101 Dothideomycetes genomes: a test case for predicting lifestyles and emergence of pathogens.</title>
        <authorList>
            <person name="Haridas S."/>
            <person name="Albert R."/>
            <person name="Binder M."/>
            <person name="Bloem J."/>
            <person name="Labutti K."/>
            <person name="Salamov A."/>
            <person name="Andreopoulos B."/>
            <person name="Baker S."/>
            <person name="Barry K."/>
            <person name="Bills G."/>
            <person name="Bluhm B."/>
            <person name="Cannon C."/>
            <person name="Castanera R."/>
            <person name="Culley D."/>
            <person name="Daum C."/>
            <person name="Ezra D."/>
            <person name="Gonzalez J."/>
            <person name="Henrissat B."/>
            <person name="Kuo A."/>
            <person name="Liang C."/>
            <person name="Lipzen A."/>
            <person name="Lutzoni F."/>
            <person name="Magnuson J."/>
            <person name="Mondo S."/>
            <person name="Nolan M."/>
            <person name="Ohm R."/>
            <person name="Pangilinan J."/>
            <person name="Park H.-J."/>
            <person name="Ramirez L."/>
            <person name="Alfaro M."/>
            <person name="Sun H."/>
            <person name="Tritt A."/>
            <person name="Yoshinaga Y."/>
            <person name="Zwiers L.-H."/>
            <person name="Turgeon B."/>
            <person name="Goodwin S."/>
            <person name="Spatafora J."/>
            <person name="Crous P."/>
            <person name="Grigoriev I."/>
        </authorList>
    </citation>
    <scope>NUCLEOTIDE SEQUENCE</scope>
    <source>
        <strain evidence="2">CBS 175.79</strain>
    </source>
</reference>
<feature type="compositionally biased region" description="Acidic residues" evidence="1">
    <location>
        <begin position="23"/>
        <end position="32"/>
    </location>
</feature>
<sequence>MPRAPRPPHRDLCIHPADMLPTSDEDEDEEDEPRGGTRTRRKLPINNLSVVWEVSVPREFEELYNSEQGHINIWSGIDNNFDIREKLHDEFRWLRVGNKSIDIDAYTQETSDHALLVIYINDFFRDGRDFVVYIKGKRNVSNMLAGVFARKAFSGHCFATPIVINNEAEIFSKAKAFSGYETVSRSDTKGVPWKYYYHTARAAFENLVFRKDSHGGGESEQEMAQIREKVQSLTGIKKYAIKKGKQPVVETDRHFGDGKKPGMDTEEIILRGLHMPVKEVDA</sequence>
<feature type="region of interest" description="Disordered" evidence="1">
    <location>
        <begin position="1"/>
        <end position="40"/>
    </location>
</feature>
<accession>A0A6A5XSS6</accession>
<dbReference type="Proteomes" id="UP000799778">
    <property type="component" value="Unassembled WGS sequence"/>
</dbReference>